<accession>A0A3N2D9J5</accession>
<dbReference type="Gene3D" id="3.40.190.10">
    <property type="entry name" value="Periplasmic binding protein-like II"/>
    <property type="match status" value="2"/>
</dbReference>
<feature type="chain" id="PRO_5039318465" evidence="2">
    <location>
        <begin position="22"/>
        <end position="452"/>
    </location>
</feature>
<keyword evidence="4" id="KW-1185">Reference proteome</keyword>
<proteinExistence type="predicted"/>
<dbReference type="PANTHER" id="PTHR43649">
    <property type="entry name" value="ARABINOSE-BINDING PROTEIN-RELATED"/>
    <property type="match status" value="1"/>
</dbReference>
<keyword evidence="2" id="KW-0732">Signal</keyword>
<organism evidence="3 4">
    <name type="scientific">Salana multivorans</name>
    <dbReference type="NCBI Taxonomy" id="120377"/>
    <lineage>
        <taxon>Bacteria</taxon>
        <taxon>Bacillati</taxon>
        <taxon>Actinomycetota</taxon>
        <taxon>Actinomycetes</taxon>
        <taxon>Micrococcales</taxon>
        <taxon>Beutenbergiaceae</taxon>
        <taxon>Salana</taxon>
    </lineage>
</organism>
<protein>
    <submittedName>
        <fullName evidence="3">Carbohydrate ABC transporter substrate-binding protein (CUT1 family)</fullName>
    </submittedName>
</protein>
<dbReference type="RefSeq" id="WP_123738356.1">
    <property type="nucleotide sequence ID" value="NZ_CALFQU010000014.1"/>
</dbReference>
<feature type="signal peptide" evidence="2">
    <location>
        <begin position="1"/>
        <end position="21"/>
    </location>
</feature>
<evidence type="ECO:0000313" key="4">
    <source>
        <dbReference type="Proteomes" id="UP000275356"/>
    </source>
</evidence>
<dbReference type="OrthoDB" id="9780991at2"/>
<gene>
    <name evidence="3" type="ORF">EDD28_0710</name>
</gene>
<dbReference type="SUPFAM" id="SSF53850">
    <property type="entry name" value="Periplasmic binding protein-like II"/>
    <property type="match status" value="1"/>
</dbReference>
<feature type="compositionally biased region" description="Gly residues" evidence="1">
    <location>
        <begin position="35"/>
        <end position="45"/>
    </location>
</feature>
<dbReference type="AlphaFoldDB" id="A0A3N2D9J5"/>
<evidence type="ECO:0000313" key="3">
    <source>
        <dbReference type="EMBL" id="ROR96134.1"/>
    </source>
</evidence>
<comment type="caution">
    <text evidence="3">The sequence shown here is derived from an EMBL/GenBank/DDBJ whole genome shotgun (WGS) entry which is preliminary data.</text>
</comment>
<sequence length="452" mass="47925">MRNRFIIPIAAAVAAGSLILAGCSGSPSGSASTDPGGGAQSGGGATGSTEPLILWHMESVPTRVEAWNTLIDQYNATDPAYPVQAQVQEWDSVYQGIAAAAQAGNQPDILFAIPDFATYVRNLGLGQPVTSTVEELDGEYDFLDAATAAYTDGGEVWAVPLYGMVQMLWYNRDSFEAAGLEAPTTWDELRAAAERLTQDGQSGIALPAGKNLASDQVLYSFMVTGGAGNWFTEDGEVDFDTPETVAALQLYKDLLAFSPKDSASFAWGEPQAAFNSGAAAMAVEKGQYLAPWEAESGLAPDRLGCAPIPVKDEGGQPGSIYYSNGAMVLADDQARQDGAAAFLSWLMLPENYGPFLEAEPGLFLPVTTDEAQISAWRSNEIIDTYSECVDAMLDQSKTGALFGFVDGQYIERIGDISGQNILAQAIQRMYVSGESAEDAAAWAQAEMDKALS</sequence>
<dbReference type="PROSITE" id="PS51257">
    <property type="entry name" value="PROKAR_LIPOPROTEIN"/>
    <property type="match status" value="1"/>
</dbReference>
<feature type="region of interest" description="Disordered" evidence="1">
    <location>
        <begin position="26"/>
        <end position="45"/>
    </location>
</feature>
<dbReference type="PANTHER" id="PTHR43649:SF12">
    <property type="entry name" value="DIACETYLCHITOBIOSE BINDING PROTEIN DASA"/>
    <property type="match status" value="1"/>
</dbReference>
<reference evidence="3 4" key="1">
    <citation type="submission" date="2018-11" db="EMBL/GenBank/DDBJ databases">
        <title>Sequencing the genomes of 1000 actinobacteria strains.</title>
        <authorList>
            <person name="Klenk H.-P."/>
        </authorList>
    </citation>
    <scope>NUCLEOTIDE SEQUENCE [LARGE SCALE GENOMIC DNA]</scope>
    <source>
        <strain evidence="3 4">DSM 13521</strain>
    </source>
</reference>
<dbReference type="InterPro" id="IPR006059">
    <property type="entry name" value="SBP"/>
</dbReference>
<name>A0A3N2D9J5_9MICO</name>
<evidence type="ECO:0000256" key="1">
    <source>
        <dbReference type="SAM" id="MobiDB-lite"/>
    </source>
</evidence>
<dbReference type="Pfam" id="PF01547">
    <property type="entry name" value="SBP_bac_1"/>
    <property type="match status" value="1"/>
</dbReference>
<dbReference type="EMBL" id="RKHQ01000001">
    <property type="protein sequence ID" value="ROR96134.1"/>
    <property type="molecule type" value="Genomic_DNA"/>
</dbReference>
<evidence type="ECO:0000256" key="2">
    <source>
        <dbReference type="SAM" id="SignalP"/>
    </source>
</evidence>
<dbReference type="Proteomes" id="UP000275356">
    <property type="component" value="Unassembled WGS sequence"/>
</dbReference>
<dbReference type="InterPro" id="IPR050490">
    <property type="entry name" value="Bact_solute-bd_prot1"/>
</dbReference>